<dbReference type="HOGENOM" id="CLU_1577544_0_0_12"/>
<evidence type="ECO:0000313" key="2">
    <source>
        <dbReference type="EMBL" id="ADK80753.1"/>
    </source>
</evidence>
<dbReference type="AlphaFoldDB" id="E1R5Y8"/>
<dbReference type="RefSeq" id="WP_013254217.1">
    <property type="nucleotide sequence ID" value="NC_014364.1"/>
</dbReference>
<reference evidence="2 3" key="1">
    <citation type="journal article" date="2010" name="Stand. Genomic Sci.">
        <title>Complete genome sequence of Spirochaeta smaragdinae type strain (SEBR 4228).</title>
        <authorList>
            <person name="Mavromatis K."/>
            <person name="Yasawong M."/>
            <person name="Chertkov O."/>
            <person name="Lapidus A."/>
            <person name="Lucas S."/>
            <person name="Nolan M."/>
            <person name="Del Rio T.G."/>
            <person name="Tice H."/>
            <person name="Cheng J.F."/>
            <person name="Pitluck S."/>
            <person name="Liolios K."/>
            <person name="Ivanova N."/>
            <person name="Tapia R."/>
            <person name="Han C."/>
            <person name="Bruce D."/>
            <person name="Goodwin L."/>
            <person name="Pati A."/>
            <person name="Chen A."/>
            <person name="Palaniappan K."/>
            <person name="Land M."/>
            <person name="Hauser L."/>
            <person name="Chang Y.J."/>
            <person name="Jeffries C.D."/>
            <person name="Detter J.C."/>
            <person name="Rohde M."/>
            <person name="Brambilla E."/>
            <person name="Spring S."/>
            <person name="Goker M."/>
            <person name="Sikorski J."/>
            <person name="Woyke T."/>
            <person name="Bristow J."/>
            <person name="Eisen J.A."/>
            <person name="Markowitz V."/>
            <person name="Hugenholtz P."/>
            <person name="Klenk H.P."/>
            <person name="Kyrpides N.C."/>
        </authorList>
    </citation>
    <scope>NUCLEOTIDE SEQUENCE [LARGE SCALE GENOMIC DNA]</scope>
    <source>
        <strain evidence="3">DSM 11293 / JCM 15392 / SEBR 4228</strain>
    </source>
</reference>
<dbReference type="OrthoDB" id="2112686at2"/>
<evidence type="ECO:0000256" key="1">
    <source>
        <dbReference type="SAM" id="SignalP"/>
    </source>
</evidence>
<sequence>MKRKILLISSIMLLALSVGLFAQQSTRSDADFVKQAMTSFQLDAVRPAYIEADRMEANYHFYPAVKGGRVVGYLWWARDFRIANHFEDIILLVKADGQKAKLVDFWISHNDHHMNMSEPATKEQYAGMAYDSSIDTVSGSTLSSMQVTTAAKTTLFVFEKYVIEKDLLK</sequence>
<feature type="signal peptide" evidence="1">
    <location>
        <begin position="1"/>
        <end position="22"/>
    </location>
</feature>
<keyword evidence="1" id="KW-0732">Signal</keyword>
<dbReference type="GO" id="GO:0016020">
    <property type="term" value="C:membrane"/>
    <property type="evidence" value="ECO:0007669"/>
    <property type="project" value="InterPro"/>
</dbReference>
<dbReference type="STRING" id="573413.Spirs_1626"/>
<keyword evidence="3" id="KW-1185">Reference proteome</keyword>
<accession>E1R5Y8</accession>
<protein>
    <submittedName>
        <fullName evidence="2">Uncharacterized protein</fullName>
    </submittedName>
</protein>
<dbReference type="KEGG" id="ssm:Spirs_1626"/>
<dbReference type="GO" id="GO:0010181">
    <property type="term" value="F:FMN binding"/>
    <property type="evidence" value="ECO:0007669"/>
    <property type="project" value="InterPro"/>
</dbReference>
<feature type="chain" id="PRO_5003150739" evidence="1">
    <location>
        <begin position="23"/>
        <end position="169"/>
    </location>
</feature>
<name>E1R5Y8_SEDSS</name>
<evidence type="ECO:0000313" key="3">
    <source>
        <dbReference type="Proteomes" id="UP000002318"/>
    </source>
</evidence>
<dbReference type="Proteomes" id="UP000002318">
    <property type="component" value="Chromosome"/>
</dbReference>
<dbReference type="EMBL" id="CP002116">
    <property type="protein sequence ID" value="ADK80753.1"/>
    <property type="molecule type" value="Genomic_DNA"/>
</dbReference>
<organism evidence="2 3">
    <name type="scientific">Sediminispirochaeta smaragdinae (strain DSM 11293 / JCM 15392 / SEBR 4228)</name>
    <name type="common">Spirochaeta smaragdinae</name>
    <dbReference type="NCBI Taxonomy" id="573413"/>
    <lineage>
        <taxon>Bacteria</taxon>
        <taxon>Pseudomonadati</taxon>
        <taxon>Spirochaetota</taxon>
        <taxon>Spirochaetia</taxon>
        <taxon>Spirochaetales</taxon>
        <taxon>Spirochaetaceae</taxon>
        <taxon>Sediminispirochaeta</taxon>
    </lineage>
</organism>
<gene>
    <name evidence="2" type="ordered locus">Spirs_1626</name>
</gene>
<proteinExistence type="predicted"/>